<dbReference type="InterPro" id="IPR022409">
    <property type="entry name" value="PKD/Chitinase_dom"/>
</dbReference>
<dbReference type="GO" id="GO:0016020">
    <property type="term" value="C:membrane"/>
    <property type="evidence" value="ECO:0000318"/>
    <property type="project" value="GO_Central"/>
</dbReference>
<feature type="domain" description="PKD/Chitinase" evidence="12">
    <location>
        <begin position="346"/>
        <end position="436"/>
    </location>
</feature>
<evidence type="ECO:0000256" key="5">
    <source>
        <dbReference type="ARBA" id="ARBA00022737"/>
    </source>
</evidence>
<keyword evidence="16" id="KW-1185">Reference proteome</keyword>
<dbReference type="FunFam" id="2.60.40.10:FF:000257">
    <property type="entry name" value="Dyslexia-associated protein KIAA0319-like"/>
    <property type="match status" value="2"/>
</dbReference>
<dbReference type="FunFam" id="2.60.40.10:FF:000061">
    <property type="entry name" value="Dyslexia-associated protein KIAA0319 homolog"/>
    <property type="match status" value="2"/>
</dbReference>
<evidence type="ECO:0000256" key="6">
    <source>
        <dbReference type="ARBA" id="ARBA00022989"/>
    </source>
</evidence>
<dbReference type="SMART" id="SM00409">
    <property type="entry name" value="IG"/>
    <property type="match status" value="4"/>
</dbReference>
<evidence type="ECO:0000259" key="13">
    <source>
        <dbReference type="SMART" id="SM00409"/>
    </source>
</evidence>
<evidence type="ECO:0000313" key="15">
    <source>
        <dbReference type="EMBL" id="EFA08418.1"/>
    </source>
</evidence>
<evidence type="ECO:0000256" key="11">
    <source>
        <dbReference type="SAM" id="SignalP"/>
    </source>
</evidence>
<keyword evidence="6 10" id="KW-1133">Transmembrane helix</keyword>
<dbReference type="FunFam" id="2.60.40.10:FF:001655">
    <property type="entry name" value="Blast:Dyslexia-associated protein KIAA0319"/>
    <property type="match status" value="1"/>
</dbReference>
<sequence>MAYRRLFYIVFLLVILLPRDFCYPGSKNLRPLCPRLYERTFHGFVPQGNLTAGTFKEIEGVSKLKDCVLKCCLQKQCNVAFMTDEKCYHITCASDELCKPVLSLNPDSKDRVSMVLVKPTDEDSWQDVLAQDFSTEHLDREVYNVLNDKRRLQDIYKDLVMDESTYNYDLSCEVGTDNGCAPNEICVQNYPKSRAGTCTCKPRFIRNHSGDCVLLDLKDMGSHSSEIMTERILDLANKSAPVTRKHLSVSAENKIVKLPDNEVTLIANVSPDDSNEDEKYQYEWTSLQQPDGSTAVKHQNGGQLQLSKLAEGLYTFKVSVSNSFAYGETFVNVTVLPPSRINKPPQIVITPANQVIKLPNNAAVLDASTSTDDDGIVSWHWELQQGPLGYQPELKDTATLQLNDLKKPGNYTFKLTVTDTDKATSSATANVTVLKFTDYPPDANAGEDKIIYLPHNNITLNGNLSTDDHAITTWEWTKSPDDAQKAVDMQDTRTPYLQLSNLEEGMYTFSLKVTDSAGQSSTAQVHVFVKPPTNKPPIAEAGSNITISLPQTWVVLDATNSSDDNKITAFKWEQVEGPSKVEFANSSLSKTNVTGLTKGSYIFKVSVTDDNNNVASDTVTVTVNQNVNQKPKANAGGDFEVELPLNAVLVNGSKSKDDWAIVKWKWTRDDKSLAIGNVAEKSDESPILILTDVIAGKYIFNLTVFDEQGLSDTDTVTFTVKNDPKLLNLVEITIDINAKHLSQAQYNTLTGKLALLVIDGSKLKVRNVKPEVGSGKAMIIFYVETPDGTAYPANDIVQHLREKLRVDAGLLGFSVTKLQTAICQNNCSGHGVCNEQTRKCECEAFWMQDLFKVYLKTDEDSDCSWSILYVVLGVVCTVLAFFGAMWGLVYLCYNWCSRRWTGSKPTTYKLIEDLPPLVPRKGNLSDSDTDSDVVFESRSKNSRFSDSRNGHKPSRNGFIKGGRRVKT</sequence>
<evidence type="ECO:0000256" key="7">
    <source>
        <dbReference type="ARBA" id="ARBA00023136"/>
    </source>
</evidence>
<evidence type="ECO:0000256" key="2">
    <source>
        <dbReference type="ARBA" id="ARBA00022475"/>
    </source>
</evidence>
<dbReference type="OMA" id="AYVIPDE"/>
<dbReference type="FunCoup" id="D6WYN3">
    <property type="interactions" value="638"/>
</dbReference>
<feature type="domain" description="Immunoglobulin" evidence="13">
    <location>
        <begin position="447"/>
        <end position="528"/>
    </location>
</feature>
<dbReference type="Pfam" id="PF22352">
    <property type="entry name" value="K319L-like_PKD"/>
    <property type="match status" value="5"/>
</dbReference>
<keyword evidence="2" id="KW-1003">Cell membrane</keyword>
<evidence type="ECO:0000256" key="8">
    <source>
        <dbReference type="ARBA" id="ARBA00023180"/>
    </source>
</evidence>
<feature type="domain" description="Seven cysteines N-terminal" evidence="14">
    <location>
        <begin position="28"/>
        <end position="115"/>
    </location>
</feature>
<feature type="compositionally biased region" description="Basic and acidic residues" evidence="9">
    <location>
        <begin position="935"/>
        <end position="949"/>
    </location>
</feature>
<keyword evidence="4 11" id="KW-0732">Signal</keyword>
<proteinExistence type="predicted"/>
<feature type="region of interest" description="Disordered" evidence="9">
    <location>
        <begin position="921"/>
        <end position="967"/>
    </location>
</feature>
<accession>D6WYN3</accession>
<dbReference type="InterPro" id="IPR013980">
    <property type="entry name" value="MANSC_dom"/>
</dbReference>
<dbReference type="KEGG" id="tca:654942"/>
<reference evidence="15 16" key="1">
    <citation type="journal article" date="2008" name="Nature">
        <title>The genome of the model beetle and pest Tribolium castaneum.</title>
        <authorList>
            <consortium name="Tribolium Genome Sequencing Consortium"/>
            <person name="Richards S."/>
            <person name="Gibbs R.A."/>
            <person name="Weinstock G.M."/>
            <person name="Brown S.J."/>
            <person name="Denell R."/>
            <person name="Beeman R.W."/>
            <person name="Gibbs R."/>
            <person name="Beeman R.W."/>
            <person name="Brown S.J."/>
            <person name="Bucher G."/>
            <person name="Friedrich M."/>
            <person name="Grimmelikhuijzen C.J."/>
            <person name="Klingler M."/>
            <person name="Lorenzen M."/>
            <person name="Richards S."/>
            <person name="Roth S."/>
            <person name="Schroder R."/>
            <person name="Tautz D."/>
            <person name="Zdobnov E.M."/>
            <person name="Muzny D."/>
            <person name="Gibbs R.A."/>
            <person name="Weinstock G.M."/>
            <person name="Attaway T."/>
            <person name="Bell S."/>
            <person name="Buhay C.J."/>
            <person name="Chandrabose M.N."/>
            <person name="Chavez D."/>
            <person name="Clerk-Blankenburg K.P."/>
            <person name="Cree A."/>
            <person name="Dao M."/>
            <person name="Davis C."/>
            <person name="Chacko J."/>
            <person name="Dinh H."/>
            <person name="Dugan-Rocha S."/>
            <person name="Fowler G."/>
            <person name="Garner T.T."/>
            <person name="Garnes J."/>
            <person name="Gnirke A."/>
            <person name="Hawes A."/>
            <person name="Hernandez J."/>
            <person name="Hines S."/>
            <person name="Holder M."/>
            <person name="Hume J."/>
            <person name="Jhangiani S.N."/>
            <person name="Joshi V."/>
            <person name="Khan Z.M."/>
            <person name="Jackson L."/>
            <person name="Kovar C."/>
            <person name="Kowis A."/>
            <person name="Lee S."/>
            <person name="Lewis L.R."/>
            <person name="Margolis J."/>
            <person name="Morgan M."/>
            <person name="Nazareth L.V."/>
            <person name="Nguyen N."/>
            <person name="Okwuonu G."/>
            <person name="Parker D."/>
            <person name="Richards S."/>
            <person name="Ruiz S.J."/>
            <person name="Santibanez J."/>
            <person name="Savard J."/>
            <person name="Scherer S.E."/>
            <person name="Schneider B."/>
            <person name="Sodergren E."/>
            <person name="Tautz D."/>
            <person name="Vattahil S."/>
            <person name="Villasana D."/>
            <person name="White C.S."/>
            <person name="Wright R."/>
            <person name="Park Y."/>
            <person name="Beeman R.W."/>
            <person name="Lord J."/>
            <person name="Oppert B."/>
            <person name="Lorenzen M."/>
            <person name="Brown S."/>
            <person name="Wang L."/>
            <person name="Savard J."/>
            <person name="Tautz D."/>
            <person name="Richards S."/>
            <person name="Weinstock G."/>
            <person name="Gibbs R.A."/>
            <person name="Liu Y."/>
            <person name="Worley K."/>
            <person name="Weinstock G."/>
            <person name="Elsik C.G."/>
            <person name="Reese J.T."/>
            <person name="Elhaik E."/>
            <person name="Landan G."/>
            <person name="Graur D."/>
            <person name="Arensburger P."/>
            <person name="Atkinson P."/>
            <person name="Beeman R.W."/>
            <person name="Beidler J."/>
            <person name="Brown S.J."/>
            <person name="Demuth J.P."/>
            <person name="Drury D.W."/>
            <person name="Du Y.Z."/>
            <person name="Fujiwara H."/>
            <person name="Lorenzen M."/>
            <person name="Maselli V."/>
            <person name="Osanai M."/>
            <person name="Park Y."/>
            <person name="Robertson H.M."/>
            <person name="Tu Z."/>
            <person name="Wang J.J."/>
            <person name="Wang S."/>
            <person name="Richards S."/>
            <person name="Song H."/>
            <person name="Zhang L."/>
            <person name="Sodergren E."/>
            <person name="Werner D."/>
            <person name="Stanke M."/>
            <person name="Morgenstern B."/>
            <person name="Solovyev V."/>
            <person name="Kosarev P."/>
            <person name="Brown G."/>
            <person name="Chen H.C."/>
            <person name="Ermolaeva O."/>
            <person name="Hlavina W."/>
            <person name="Kapustin Y."/>
            <person name="Kiryutin B."/>
            <person name="Kitts P."/>
            <person name="Maglott D."/>
            <person name="Pruitt K."/>
            <person name="Sapojnikov V."/>
            <person name="Souvorov A."/>
            <person name="Mackey A.J."/>
            <person name="Waterhouse R.M."/>
            <person name="Wyder S."/>
            <person name="Zdobnov E.M."/>
            <person name="Zdobnov E.M."/>
            <person name="Wyder S."/>
            <person name="Kriventseva E.V."/>
            <person name="Kadowaki T."/>
            <person name="Bork P."/>
            <person name="Aranda M."/>
            <person name="Bao R."/>
            <person name="Beermann A."/>
            <person name="Berns N."/>
            <person name="Bolognesi R."/>
            <person name="Bonneton F."/>
            <person name="Bopp D."/>
            <person name="Brown S.J."/>
            <person name="Bucher G."/>
            <person name="Butts T."/>
            <person name="Chaumot A."/>
            <person name="Denell R.E."/>
            <person name="Ferrier D.E."/>
            <person name="Friedrich M."/>
            <person name="Gordon C.M."/>
            <person name="Jindra M."/>
            <person name="Klingler M."/>
            <person name="Lan Q."/>
            <person name="Lattorff H.M."/>
            <person name="Laudet V."/>
            <person name="von Levetsow C."/>
            <person name="Liu Z."/>
            <person name="Lutz R."/>
            <person name="Lynch J.A."/>
            <person name="da Fonseca R.N."/>
            <person name="Posnien N."/>
            <person name="Reuter R."/>
            <person name="Roth S."/>
            <person name="Savard J."/>
            <person name="Schinko J.B."/>
            <person name="Schmitt C."/>
            <person name="Schoppmeier M."/>
            <person name="Schroder R."/>
            <person name="Shippy T.D."/>
            <person name="Simonnet F."/>
            <person name="Marques-Souza H."/>
            <person name="Tautz D."/>
            <person name="Tomoyasu Y."/>
            <person name="Trauner J."/>
            <person name="Van der Zee M."/>
            <person name="Vervoort M."/>
            <person name="Wittkopp N."/>
            <person name="Wimmer E.A."/>
            <person name="Yang X."/>
            <person name="Jones A.K."/>
            <person name="Sattelle D.B."/>
            <person name="Ebert P.R."/>
            <person name="Nelson D."/>
            <person name="Scott J.G."/>
            <person name="Beeman R.W."/>
            <person name="Muthukrishnan S."/>
            <person name="Kramer K.J."/>
            <person name="Arakane Y."/>
            <person name="Beeman R.W."/>
            <person name="Zhu Q."/>
            <person name="Hogenkamp D."/>
            <person name="Dixit R."/>
            <person name="Oppert B."/>
            <person name="Jiang H."/>
            <person name="Zou Z."/>
            <person name="Marshall J."/>
            <person name="Elpidina E."/>
            <person name="Vinokurov K."/>
            <person name="Oppert C."/>
            <person name="Zou Z."/>
            <person name="Evans J."/>
            <person name="Lu Z."/>
            <person name="Zhao P."/>
            <person name="Sumathipala N."/>
            <person name="Altincicek B."/>
            <person name="Vilcinskas A."/>
            <person name="Williams M."/>
            <person name="Hultmark D."/>
            <person name="Hetru C."/>
            <person name="Jiang H."/>
            <person name="Grimmelikhuijzen C.J."/>
            <person name="Hauser F."/>
            <person name="Cazzamali G."/>
            <person name="Williamson M."/>
            <person name="Park Y."/>
            <person name="Li B."/>
            <person name="Tanaka Y."/>
            <person name="Predel R."/>
            <person name="Neupert S."/>
            <person name="Schachtner J."/>
            <person name="Verleyen P."/>
            <person name="Raible F."/>
            <person name="Bork P."/>
            <person name="Friedrich M."/>
            <person name="Walden K.K."/>
            <person name="Robertson H.M."/>
            <person name="Angeli S."/>
            <person name="Foret S."/>
            <person name="Bucher G."/>
            <person name="Schuetz S."/>
            <person name="Maleszka R."/>
            <person name="Wimmer E.A."/>
            <person name="Beeman R.W."/>
            <person name="Lorenzen M."/>
            <person name="Tomoyasu Y."/>
            <person name="Miller S.C."/>
            <person name="Grossmann D."/>
            <person name="Bucher G."/>
        </authorList>
    </citation>
    <scope>NUCLEOTIDE SEQUENCE [LARGE SCALE GENOMIC DNA]</scope>
    <source>
        <strain evidence="15 16">Georgia GA2</strain>
    </source>
</reference>
<feature type="domain" description="PKD/Chitinase" evidence="12">
    <location>
        <begin position="248"/>
        <end position="338"/>
    </location>
</feature>
<dbReference type="InterPro" id="IPR013783">
    <property type="entry name" value="Ig-like_fold"/>
</dbReference>
<dbReference type="Gene3D" id="2.60.40.10">
    <property type="entry name" value="Immunoglobulins"/>
    <property type="match status" value="5"/>
</dbReference>
<dbReference type="OrthoDB" id="536372at2759"/>
<dbReference type="AlphaFoldDB" id="D6WYN3"/>
<feature type="signal peptide" evidence="11">
    <location>
        <begin position="1"/>
        <end position="22"/>
    </location>
</feature>
<dbReference type="EMBL" id="KQ971357">
    <property type="protein sequence ID" value="EFA08418.1"/>
    <property type="molecule type" value="Genomic_DNA"/>
</dbReference>
<feature type="domain" description="PKD/Chitinase" evidence="12">
    <location>
        <begin position="538"/>
        <end position="626"/>
    </location>
</feature>
<dbReference type="InterPro" id="IPR029865">
    <property type="entry name" value="KIAA0319-like"/>
</dbReference>
<evidence type="ECO:0000256" key="4">
    <source>
        <dbReference type="ARBA" id="ARBA00022729"/>
    </source>
</evidence>
<dbReference type="HOGENOM" id="CLU_009448_1_0_1"/>
<dbReference type="PANTHER" id="PTHR46182">
    <property type="entry name" value="FI19480P1"/>
    <property type="match status" value="1"/>
</dbReference>
<evidence type="ECO:0000259" key="14">
    <source>
        <dbReference type="SMART" id="SM00765"/>
    </source>
</evidence>
<evidence type="ECO:0000256" key="9">
    <source>
        <dbReference type="SAM" id="MobiDB-lite"/>
    </source>
</evidence>
<feature type="chain" id="PRO_5003090385" evidence="11">
    <location>
        <begin position="23"/>
        <end position="967"/>
    </location>
</feature>
<feature type="domain" description="Immunoglobulin" evidence="13">
    <location>
        <begin position="534"/>
        <end position="624"/>
    </location>
</feature>
<dbReference type="InterPro" id="IPR035986">
    <property type="entry name" value="PKD_dom_sf"/>
</dbReference>
<dbReference type="eggNOG" id="ENOG502QR8M">
    <property type="taxonomic scope" value="Eukaryota"/>
</dbReference>
<dbReference type="SMART" id="SM00089">
    <property type="entry name" value="PKD"/>
    <property type="match status" value="5"/>
</dbReference>
<dbReference type="SUPFAM" id="SSF49299">
    <property type="entry name" value="PKD domain"/>
    <property type="match status" value="4"/>
</dbReference>
<feature type="domain" description="PKD/Chitinase" evidence="12">
    <location>
        <begin position="636"/>
        <end position="723"/>
    </location>
</feature>
<dbReference type="PANTHER" id="PTHR46182:SF2">
    <property type="entry name" value="FI19480P1"/>
    <property type="match status" value="1"/>
</dbReference>
<evidence type="ECO:0000256" key="1">
    <source>
        <dbReference type="ARBA" id="ARBA00004236"/>
    </source>
</evidence>
<dbReference type="GO" id="GO:0031410">
    <property type="term" value="C:cytoplasmic vesicle"/>
    <property type="evidence" value="ECO:0000318"/>
    <property type="project" value="GO_Central"/>
</dbReference>
<evidence type="ECO:0000256" key="10">
    <source>
        <dbReference type="SAM" id="Phobius"/>
    </source>
</evidence>
<evidence type="ECO:0000256" key="3">
    <source>
        <dbReference type="ARBA" id="ARBA00022692"/>
    </source>
</evidence>
<dbReference type="GO" id="GO:0001764">
    <property type="term" value="P:neuron migration"/>
    <property type="evidence" value="ECO:0000318"/>
    <property type="project" value="GO_Central"/>
</dbReference>
<organism evidence="15 16">
    <name type="scientific">Tribolium castaneum</name>
    <name type="common">Red flour beetle</name>
    <dbReference type="NCBI Taxonomy" id="7070"/>
    <lineage>
        <taxon>Eukaryota</taxon>
        <taxon>Metazoa</taxon>
        <taxon>Ecdysozoa</taxon>
        <taxon>Arthropoda</taxon>
        <taxon>Hexapoda</taxon>
        <taxon>Insecta</taxon>
        <taxon>Pterygota</taxon>
        <taxon>Neoptera</taxon>
        <taxon>Endopterygota</taxon>
        <taxon>Coleoptera</taxon>
        <taxon>Polyphaga</taxon>
        <taxon>Cucujiformia</taxon>
        <taxon>Tenebrionidae</taxon>
        <taxon>Tenebrionidae incertae sedis</taxon>
        <taxon>Tribolium</taxon>
    </lineage>
</organism>
<keyword evidence="3 10" id="KW-0812">Transmembrane</keyword>
<keyword evidence="8" id="KW-0325">Glycoprotein</keyword>
<dbReference type="InterPro" id="IPR011106">
    <property type="entry name" value="MANSC_N"/>
</dbReference>
<dbReference type="GO" id="GO:0005886">
    <property type="term" value="C:plasma membrane"/>
    <property type="evidence" value="ECO:0007669"/>
    <property type="project" value="UniProtKB-SubCell"/>
</dbReference>
<dbReference type="STRING" id="7070.D6WYN3"/>
<evidence type="ECO:0000259" key="12">
    <source>
        <dbReference type="SMART" id="SM00089"/>
    </source>
</evidence>
<keyword evidence="5" id="KW-0677">Repeat</keyword>
<comment type="subcellular location">
    <subcellularLocation>
        <location evidence="1">Cell membrane</location>
    </subcellularLocation>
</comment>
<reference evidence="15 16" key="2">
    <citation type="journal article" date="2010" name="Nucleic Acids Res.">
        <title>BeetleBase in 2010: revisions to provide comprehensive genomic information for Tribolium castaneum.</title>
        <authorList>
            <person name="Kim H.S."/>
            <person name="Murphy T."/>
            <person name="Xia J."/>
            <person name="Caragea D."/>
            <person name="Park Y."/>
            <person name="Beeman R.W."/>
            <person name="Lorenzen M.D."/>
            <person name="Butcher S."/>
            <person name="Manak J.R."/>
            <person name="Brown S.J."/>
        </authorList>
    </citation>
    <scope>GENOME REANNOTATION</scope>
    <source>
        <strain evidence="15 16">Georgia GA2</strain>
    </source>
</reference>
<gene>
    <name evidence="15" type="primary">AUGUSTUS-3.0.2_06065</name>
    <name evidence="15" type="ORF">TcasGA2_TC006065</name>
</gene>
<feature type="transmembrane region" description="Helical" evidence="10">
    <location>
        <begin position="867"/>
        <end position="893"/>
    </location>
</feature>
<dbReference type="CDD" id="cd00146">
    <property type="entry name" value="PKD"/>
    <property type="match status" value="3"/>
</dbReference>
<feature type="domain" description="PKD/Chitinase" evidence="12">
    <location>
        <begin position="442"/>
        <end position="532"/>
    </location>
</feature>
<keyword evidence="7 10" id="KW-0472">Membrane</keyword>
<feature type="domain" description="Immunoglobulin" evidence="13">
    <location>
        <begin position="352"/>
        <end position="434"/>
    </location>
</feature>
<dbReference type="PhylomeDB" id="D6WYN3"/>
<dbReference type="Pfam" id="PF23597">
    <property type="entry name" value="KIAA0319_N"/>
    <property type="match status" value="1"/>
</dbReference>
<evidence type="ECO:0000313" key="16">
    <source>
        <dbReference type="Proteomes" id="UP000007266"/>
    </source>
</evidence>
<feature type="domain" description="Immunoglobulin" evidence="13">
    <location>
        <begin position="252"/>
        <end position="336"/>
    </location>
</feature>
<dbReference type="Proteomes" id="UP000007266">
    <property type="component" value="Linkage group 8"/>
</dbReference>
<dbReference type="InParanoid" id="D6WYN3"/>
<dbReference type="InterPro" id="IPR003599">
    <property type="entry name" value="Ig_sub"/>
</dbReference>
<name>D6WYN3_TRICA</name>
<protein>
    <submittedName>
        <fullName evidence="15">Dyslexia-associated protein KIAA0319-like protein</fullName>
    </submittedName>
</protein>
<dbReference type="SMART" id="SM00765">
    <property type="entry name" value="MANEC"/>
    <property type="match status" value="1"/>
</dbReference>